<feature type="repeat" description="Solcar" evidence="9">
    <location>
        <begin position="191"/>
        <end position="278"/>
    </location>
</feature>
<proteinExistence type="inferred from homology"/>
<evidence type="ECO:0000256" key="7">
    <source>
        <dbReference type="ARBA" id="ARBA00023128"/>
    </source>
</evidence>
<reference evidence="12" key="1">
    <citation type="submission" date="2025-08" db="UniProtKB">
        <authorList>
            <consortium name="Ensembl"/>
        </authorList>
    </citation>
    <scope>IDENTIFICATION</scope>
</reference>
<dbReference type="GO" id="GO:0022857">
    <property type="term" value="F:transmembrane transporter activity"/>
    <property type="evidence" value="ECO:0007669"/>
    <property type="project" value="TreeGrafter"/>
</dbReference>
<dbReference type="Gene3D" id="1.50.40.10">
    <property type="entry name" value="Mitochondrial carrier domain"/>
    <property type="match status" value="1"/>
</dbReference>
<keyword evidence="6 11" id="KW-1133">Transmembrane helix</keyword>
<evidence type="ECO:0000256" key="8">
    <source>
        <dbReference type="ARBA" id="ARBA00023136"/>
    </source>
</evidence>
<evidence type="ECO:0000256" key="2">
    <source>
        <dbReference type="ARBA" id="ARBA00006375"/>
    </source>
</evidence>
<dbReference type="AlphaFoldDB" id="A0A8B9PLH6"/>
<evidence type="ECO:0000313" key="12">
    <source>
        <dbReference type="Ensembl" id="ENSAOWP00000013400.1"/>
    </source>
</evidence>
<comment type="similarity">
    <text evidence="2 10">Belongs to the mitochondrial carrier (TC 2.A.29) family.</text>
</comment>
<keyword evidence="13" id="KW-1185">Reference proteome</keyword>
<evidence type="ECO:0000256" key="1">
    <source>
        <dbReference type="ARBA" id="ARBA00004225"/>
    </source>
</evidence>
<keyword evidence="4 9" id="KW-0812">Transmembrane</keyword>
<dbReference type="PROSITE" id="PS50920">
    <property type="entry name" value="SOLCAR"/>
    <property type="match status" value="2"/>
</dbReference>
<feature type="transmembrane region" description="Helical" evidence="11">
    <location>
        <begin position="52"/>
        <end position="70"/>
    </location>
</feature>
<accession>A0A8B9PLH6</accession>
<dbReference type="SUPFAM" id="SSF103506">
    <property type="entry name" value="Mitochondrial carrier"/>
    <property type="match status" value="1"/>
</dbReference>
<evidence type="ECO:0000256" key="5">
    <source>
        <dbReference type="ARBA" id="ARBA00022737"/>
    </source>
</evidence>
<keyword evidence="3 10" id="KW-0813">Transport</keyword>
<dbReference type="PANTHER" id="PTHR45624:SF7">
    <property type="entry name" value="SOLUTE CARRIER FAMILY 25 MEMBER 48"/>
    <property type="match status" value="1"/>
</dbReference>
<dbReference type="Pfam" id="PF00153">
    <property type="entry name" value="Mito_carr"/>
    <property type="match status" value="2"/>
</dbReference>
<evidence type="ECO:0000256" key="10">
    <source>
        <dbReference type="RuleBase" id="RU000488"/>
    </source>
</evidence>
<evidence type="ECO:0000313" key="13">
    <source>
        <dbReference type="Proteomes" id="UP000694424"/>
    </source>
</evidence>
<reference evidence="12" key="2">
    <citation type="submission" date="2025-09" db="UniProtKB">
        <authorList>
            <consortium name="Ensembl"/>
        </authorList>
    </citation>
    <scope>IDENTIFICATION</scope>
</reference>
<evidence type="ECO:0000256" key="4">
    <source>
        <dbReference type="ARBA" id="ARBA00022692"/>
    </source>
</evidence>
<dbReference type="Proteomes" id="UP000694424">
    <property type="component" value="Unplaced"/>
</dbReference>
<evidence type="ECO:0000256" key="11">
    <source>
        <dbReference type="SAM" id="Phobius"/>
    </source>
</evidence>
<dbReference type="GO" id="GO:0031966">
    <property type="term" value="C:mitochondrial membrane"/>
    <property type="evidence" value="ECO:0007669"/>
    <property type="project" value="UniProtKB-SubCell"/>
</dbReference>
<dbReference type="InterPro" id="IPR018108">
    <property type="entry name" value="MCP_transmembrane"/>
</dbReference>
<evidence type="ECO:0000256" key="3">
    <source>
        <dbReference type="ARBA" id="ARBA00022448"/>
    </source>
</evidence>
<keyword evidence="5" id="KW-0677">Repeat</keyword>
<name>A0A8B9PLH6_APTOW</name>
<dbReference type="InterPro" id="IPR050567">
    <property type="entry name" value="Mitochondrial_Carrier"/>
</dbReference>
<dbReference type="InterPro" id="IPR023395">
    <property type="entry name" value="MCP_dom_sf"/>
</dbReference>
<feature type="transmembrane region" description="Helical" evidence="11">
    <location>
        <begin position="90"/>
        <end position="112"/>
    </location>
</feature>
<protein>
    <submittedName>
        <fullName evidence="12">Solute carrier family 25 member 48</fullName>
    </submittedName>
</protein>
<dbReference type="PANTHER" id="PTHR45624">
    <property type="entry name" value="MITOCHONDRIAL BASIC AMINO ACIDS TRANSPORTER-RELATED"/>
    <property type="match status" value="1"/>
</dbReference>
<evidence type="ECO:0000256" key="6">
    <source>
        <dbReference type="ARBA" id="ARBA00022989"/>
    </source>
</evidence>
<evidence type="ECO:0000256" key="9">
    <source>
        <dbReference type="PROSITE-ProRule" id="PRU00282"/>
    </source>
</evidence>
<keyword evidence="8 9" id="KW-0472">Membrane</keyword>
<feature type="repeat" description="Solcar" evidence="9">
    <location>
        <begin position="89"/>
        <end position="182"/>
    </location>
</feature>
<sequence length="288" mass="31075">PLDTVKVKRFAPCFQAPLRTARAGELPLAGCCRKRASLAPLRCQVAGFFKGMAFPLASIAVYSSVVFGVFSNTQRLLSQLRHGDAGRAPALADMALASTVAGFVSVGIGTPVDLIKIRLQMQTQPLLQVPGFPVYRGPIHCFRTVLQKEGIAGIYRGAGAMLLRDVPGYCLYFIPYAFFCGWTTPDGCISPNPSSVWLAGGVAGAISWGTATPMDVVKSRLQADGVYVNKYKGILDCILQSYQSEGLKVFFRGITVNAVRGFPMSSAMFLGYELSLKAMKRDQTETNP</sequence>
<dbReference type="Ensembl" id="ENSAOWT00000015216.1">
    <property type="protein sequence ID" value="ENSAOWP00000013400.1"/>
    <property type="gene ID" value="ENSAOWG00000009136.1"/>
</dbReference>
<comment type="subcellular location">
    <subcellularLocation>
        <location evidence="1">Mitochondrion membrane</location>
        <topology evidence="1">Multi-pass membrane protein</topology>
    </subcellularLocation>
</comment>
<organism evidence="12 13">
    <name type="scientific">Apteryx owenii</name>
    <name type="common">Little spotted kiwi</name>
    <dbReference type="NCBI Taxonomy" id="8824"/>
    <lineage>
        <taxon>Eukaryota</taxon>
        <taxon>Metazoa</taxon>
        <taxon>Chordata</taxon>
        <taxon>Craniata</taxon>
        <taxon>Vertebrata</taxon>
        <taxon>Euteleostomi</taxon>
        <taxon>Archelosauria</taxon>
        <taxon>Archosauria</taxon>
        <taxon>Dinosauria</taxon>
        <taxon>Saurischia</taxon>
        <taxon>Theropoda</taxon>
        <taxon>Coelurosauria</taxon>
        <taxon>Aves</taxon>
        <taxon>Palaeognathae</taxon>
        <taxon>Apterygiformes</taxon>
        <taxon>Apterygidae</taxon>
        <taxon>Apteryx</taxon>
    </lineage>
</organism>
<keyword evidence="7" id="KW-0496">Mitochondrion</keyword>